<dbReference type="Pfam" id="PF01177">
    <property type="entry name" value="Asp_Glu_race"/>
    <property type="match status" value="1"/>
</dbReference>
<gene>
    <name evidence="2" type="ORF">ACIB24_18805</name>
</gene>
<dbReference type="Proteomes" id="UP001612915">
    <property type="component" value="Unassembled WGS sequence"/>
</dbReference>
<organism evidence="2 3">
    <name type="scientific">Spongisporangium articulatum</name>
    <dbReference type="NCBI Taxonomy" id="3362603"/>
    <lineage>
        <taxon>Bacteria</taxon>
        <taxon>Bacillati</taxon>
        <taxon>Actinomycetota</taxon>
        <taxon>Actinomycetes</taxon>
        <taxon>Kineosporiales</taxon>
        <taxon>Kineosporiaceae</taxon>
        <taxon>Spongisporangium</taxon>
    </lineage>
</organism>
<sequence>MLLKVINPNTTASMTATIERSARAVAGPGTRLEVVSNPMGPASIESHYDEALSVPGLLAEIQAGERAGVAGYVVACFGDPGLDAARELATAPVLGIAQAAMHAASMLGRGFSVVTTLGRTVGRAHDLALSYGFERVCLGVHACEIPVLELETDPDAFATIVESCRAAMLSDGCDAIVLGCAGMADLCARISDAVGVPVVDGVSAAVVMVEALARMGLRGASTGEFARPPGKPYTGLLSGFELPGDPVRF</sequence>
<evidence type="ECO:0000313" key="3">
    <source>
        <dbReference type="Proteomes" id="UP001612915"/>
    </source>
</evidence>
<keyword evidence="3" id="KW-1185">Reference proteome</keyword>
<protein>
    <submittedName>
        <fullName evidence="2">Aspartate/glutamate racemase family protein</fullName>
    </submittedName>
</protein>
<dbReference type="InterPro" id="IPR053714">
    <property type="entry name" value="Iso_Racemase_Enz_sf"/>
</dbReference>
<dbReference type="InterPro" id="IPR052186">
    <property type="entry name" value="Hydantoin_racemase-like"/>
</dbReference>
<accession>A0ABW8AT21</accession>
<dbReference type="RefSeq" id="WP_398283490.1">
    <property type="nucleotide sequence ID" value="NZ_JBITLV010000006.1"/>
</dbReference>
<proteinExistence type="inferred from homology"/>
<dbReference type="InterPro" id="IPR015942">
    <property type="entry name" value="Asp/Glu/hydantoin_racemase"/>
</dbReference>
<comment type="caution">
    <text evidence="2">The sequence shown here is derived from an EMBL/GenBank/DDBJ whole genome shotgun (WGS) entry which is preliminary data.</text>
</comment>
<dbReference type="PANTHER" id="PTHR28047:SF5">
    <property type="entry name" value="PROTEIN DCG1"/>
    <property type="match status" value="1"/>
</dbReference>
<evidence type="ECO:0000313" key="2">
    <source>
        <dbReference type="EMBL" id="MFI7589118.1"/>
    </source>
</evidence>
<dbReference type="PANTHER" id="PTHR28047">
    <property type="entry name" value="PROTEIN DCG1"/>
    <property type="match status" value="1"/>
</dbReference>
<name>A0ABW8AT21_9ACTN</name>
<dbReference type="EMBL" id="JBITLV010000006">
    <property type="protein sequence ID" value="MFI7589118.1"/>
    <property type="molecule type" value="Genomic_DNA"/>
</dbReference>
<comment type="similarity">
    <text evidence="1">Belongs to the HyuE racemase family.</text>
</comment>
<reference evidence="2 3" key="1">
    <citation type="submission" date="2024-10" db="EMBL/GenBank/DDBJ databases">
        <title>The Natural Products Discovery Center: Release of the First 8490 Sequenced Strains for Exploring Actinobacteria Biosynthetic Diversity.</title>
        <authorList>
            <person name="Kalkreuter E."/>
            <person name="Kautsar S.A."/>
            <person name="Yang D."/>
            <person name="Bader C.D."/>
            <person name="Teijaro C.N."/>
            <person name="Fluegel L."/>
            <person name="Davis C.M."/>
            <person name="Simpson J.R."/>
            <person name="Lauterbach L."/>
            <person name="Steele A.D."/>
            <person name="Gui C."/>
            <person name="Meng S."/>
            <person name="Li G."/>
            <person name="Viehrig K."/>
            <person name="Ye F."/>
            <person name="Su P."/>
            <person name="Kiefer A.F."/>
            <person name="Nichols A."/>
            <person name="Cepeda A.J."/>
            <person name="Yan W."/>
            <person name="Fan B."/>
            <person name="Jiang Y."/>
            <person name="Adhikari A."/>
            <person name="Zheng C.-J."/>
            <person name="Schuster L."/>
            <person name="Cowan T.M."/>
            <person name="Smanski M.J."/>
            <person name="Chevrette M.G."/>
            <person name="De Carvalho L.P.S."/>
            <person name="Shen B."/>
        </authorList>
    </citation>
    <scope>NUCLEOTIDE SEQUENCE [LARGE SCALE GENOMIC DNA]</scope>
    <source>
        <strain evidence="2 3">NPDC049639</strain>
    </source>
</reference>
<evidence type="ECO:0000256" key="1">
    <source>
        <dbReference type="ARBA" id="ARBA00038414"/>
    </source>
</evidence>
<dbReference type="Gene3D" id="3.40.50.12500">
    <property type="match status" value="1"/>
</dbReference>